<proteinExistence type="predicted"/>
<evidence type="ECO:0000259" key="2">
    <source>
        <dbReference type="Pfam" id="PF07786"/>
    </source>
</evidence>
<evidence type="ECO:0000313" key="4">
    <source>
        <dbReference type="Proteomes" id="UP000183107"/>
    </source>
</evidence>
<dbReference type="PANTHER" id="PTHR40407:SF1">
    <property type="entry name" value="HEPARAN-ALPHA-GLUCOSAMINIDE N-ACETYLTRANSFERASE CATALYTIC DOMAIN-CONTAINING PROTEIN"/>
    <property type="match status" value="1"/>
</dbReference>
<evidence type="ECO:0000313" key="3">
    <source>
        <dbReference type="EMBL" id="SFN39848.1"/>
    </source>
</evidence>
<organism evidence="3 4">
    <name type="scientific">Nitrosospira briensis</name>
    <dbReference type="NCBI Taxonomy" id="35799"/>
    <lineage>
        <taxon>Bacteria</taxon>
        <taxon>Pseudomonadati</taxon>
        <taxon>Pseudomonadota</taxon>
        <taxon>Betaproteobacteria</taxon>
        <taxon>Nitrosomonadales</taxon>
        <taxon>Nitrosomonadaceae</taxon>
        <taxon>Nitrosospira</taxon>
    </lineage>
</organism>
<dbReference type="Pfam" id="PF07786">
    <property type="entry name" value="HGSNAT_cat"/>
    <property type="match status" value="1"/>
</dbReference>
<feature type="domain" description="Heparan-alpha-glucosaminide N-acetyltransferase catalytic" evidence="2">
    <location>
        <begin position="21"/>
        <end position="225"/>
    </location>
</feature>
<name>A0A1I4YP89_9PROT</name>
<feature type="transmembrane region" description="Helical" evidence="1">
    <location>
        <begin position="275"/>
        <end position="293"/>
    </location>
</feature>
<feature type="transmembrane region" description="Helical" evidence="1">
    <location>
        <begin position="9"/>
        <end position="33"/>
    </location>
</feature>
<feature type="transmembrane region" description="Helical" evidence="1">
    <location>
        <begin position="95"/>
        <end position="116"/>
    </location>
</feature>
<keyword evidence="1" id="KW-0812">Transmembrane</keyword>
<sequence>MPYKAAQTAALATTSYIMSVAIMRGLVIVLMALDHVRGFFTDADFSATDLSRTNLMLFLTRWVTHLCAPAFVFLAGTSAFLSAQGEDRRQLAIRLLTRGLWLVILELTVVRFSWYFNLDYNQMSLQVIWALGWSMVVLSALIYLPLWAIASVGILMISAHNLLDGIRLDDFRAADGTHGWQGWALSVLHIPHYPVIYPLIPWIGVMAAGYAFGPVMLAASETRRKAALACGIVLITAFVILRAYNVYGDPVPWSGQETGLFTLLSFLNTTKYPPSLLYLLMTLGPMFVLLAAFEQAQGSIGRFLMIFGRVPLFFYLVHLYVIHALAVAVAFAMSGDIQSSSSETFSSWWGFGLPVVYLTWIAVVILLYPVCQWFAGLKSRHRGSWWTPYI</sequence>
<keyword evidence="4" id="KW-1185">Reference proteome</keyword>
<feature type="transmembrane region" description="Helical" evidence="1">
    <location>
        <begin position="313"/>
        <end position="335"/>
    </location>
</feature>
<dbReference type="OrthoDB" id="508112at2"/>
<keyword evidence="1" id="KW-1133">Transmembrane helix</keyword>
<feature type="transmembrane region" description="Helical" evidence="1">
    <location>
        <begin position="128"/>
        <end position="157"/>
    </location>
</feature>
<protein>
    <submittedName>
        <fullName evidence="3">Uncharacterized membrane protein</fullName>
    </submittedName>
</protein>
<feature type="transmembrane region" description="Helical" evidence="1">
    <location>
        <begin position="226"/>
        <end position="244"/>
    </location>
</feature>
<feature type="transmembrane region" description="Helical" evidence="1">
    <location>
        <begin position="62"/>
        <end position="83"/>
    </location>
</feature>
<dbReference type="Proteomes" id="UP000183107">
    <property type="component" value="Unassembled WGS sequence"/>
</dbReference>
<dbReference type="PANTHER" id="PTHR40407">
    <property type="entry name" value="MEMBRANE PROTEIN-LIKE PROTEIN"/>
    <property type="match status" value="1"/>
</dbReference>
<keyword evidence="1" id="KW-0472">Membrane</keyword>
<dbReference type="InterPro" id="IPR012429">
    <property type="entry name" value="HGSNAT_cat"/>
</dbReference>
<dbReference type="AlphaFoldDB" id="A0A1I4YP89"/>
<evidence type="ECO:0000256" key="1">
    <source>
        <dbReference type="SAM" id="Phobius"/>
    </source>
</evidence>
<gene>
    <name evidence="3" type="ORF">SAMN05216386_0808</name>
</gene>
<feature type="transmembrane region" description="Helical" evidence="1">
    <location>
        <begin position="355"/>
        <end position="375"/>
    </location>
</feature>
<reference evidence="4" key="1">
    <citation type="submission" date="2016-10" db="EMBL/GenBank/DDBJ databases">
        <authorList>
            <person name="Varghese N."/>
        </authorList>
    </citation>
    <scope>NUCLEOTIDE SEQUENCE [LARGE SCALE GENOMIC DNA]</scope>
    <source>
        <strain evidence="4">Nsp8</strain>
    </source>
</reference>
<accession>A0A1I4YP89</accession>
<dbReference type="EMBL" id="FOVJ01000001">
    <property type="protein sequence ID" value="SFN39848.1"/>
    <property type="molecule type" value="Genomic_DNA"/>
</dbReference>
<feature type="transmembrane region" description="Helical" evidence="1">
    <location>
        <begin position="199"/>
        <end position="219"/>
    </location>
</feature>